<dbReference type="GO" id="GO:0016787">
    <property type="term" value="F:hydrolase activity"/>
    <property type="evidence" value="ECO:0007669"/>
    <property type="project" value="UniProtKB-KW"/>
</dbReference>
<keyword evidence="3" id="KW-0378">Hydrolase</keyword>
<evidence type="ECO:0000313" key="4">
    <source>
        <dbReference type="Proteomes" id="UP000549066"/>
    </source>
</evidence>
<dbReference type="RefSeq" id="WP_179552090.1">
    <property type="nucleotide sequence ID" value="NZ_JACCFI010000001.1"/>
</dbReference>
<feature type="domain" description="Dienelactone hydrolase" evidence="2">
    <location>
        <begin position="33"/>
        <end position="155"/>
    </location>
</feature>
<dbReference type="Pfam" id="PF01738">
    <property type="entry name" value="DLH"/>
    <property type="match status" value="1"/>
</dbReference>
<dbReference type="EMBL" id="JACCFI010000001">
    <property type="protein sequence ID" value="NYG22252.1"/>
    <property type="molecule type" value="Genomic_DNA"/>
</dbReference>
<dbReference type="InterPro" id="IPR002925">
    <property type="entry name" value="Dienelactn_hydro"/>
</dbReference>
<comment type="caution">
    <text evidence="3">The sequence shown here is derived from an EMBL/GenBank/DDBJ whole genome shotgun (WGS) entry which is preliminary data.</text>
</comment>
<sequence>MTDADALPELGRWQRTMVSDGTLAVECLERGDGPGVILLPEIPGIVPSTIALGDLLVDHGFTVVMPSLFGVPGRRPGVVGQVAAVARLCIMAEFRAFSLDLRGQVTDFLRLVAGDLAERTPGRGVGIIGMCFTGGFAIATAVTTDEIRAAVVSQPAAPFPVSRSRARSVGVPGEALERYAASRPDSAPCVLGLRFTQDARSGDARMVALERHLGRAATLVRLPSGADSSDGTPKGAHSVLTGAVREDPPNRAFKERGRMIEFLRARLAPAEASDAPA</sequence>
<feature type="region of interest" description="Disordered" evidence="1">
    <location>
        <begin position="223"/>
        <end position="249"/>
    </location>
</feature>
<dbReference type="InterPro" id="IPR029058">
    <property type="entry name" value="AB_hydrolase_fold"/>
</dbReference>
<dbReference type="AlphaFoldDB" id="A0A852WV98"/>
<dbReference type="Proteomes" id="UP000549066">
    <property type="component" value="Unassembled WGS sequence"/>
</dbReference>
<evidence type="ECO:0000313" key="3">
    <source>
        <dbReference type="EMBL" id="NYG22252.1"/>
    </source>
</evidence>
<name>A0A852WV98_9MICO</name>
<proteinExistence type="predicted"/>
<evidence type="ECO:0000256" key="1">
    <source>
        <dbReference type="SAM" id="MobiDB-lite"/>
    </source>
</evidence>
<gene>
    <name evidence="3" type="ORF">BJY17_002999</name>
</gene>
<evidence type="ECO:0000259" key="2">
    <source>
        <dbReference type="Pfam" id="PF01738"/>
    </source>
</evidence>
<dbReference type="Gene3D" id="3.40.50.1820">
    <property type="entry name" value="alpha/beta hydrolase"/>
    <property type="match status" value="1"/>
</dbReference>
<dbReference type="SUPFAM" id="SSF53474">
    <property type="entry name" value="alpha/beta-Hydrolases"/>
    <property type="match status" value="1"/>
</dbReference>
<protein>
    <submittedName>
        <fullName evidence="3">Dienelactone hydrolase</fullName>
    </submittedName>
</protein>
<reference evidence="3 4" key="1">
    <citation type="submission" date="2020-07" db="EMBL/GenBank/DDBJ databases">
        <title>Sequencing the genomes of 1000 actinobacteria strains.</title>
        <authorList>
            <person name="Klenk H.-P."/>
        </authorList>
    </citation>
    <scope>NUCLEOTIDE SEQUENCE [LARGE SCALE GENOMIC DNA]</scope>
    <source>
        <strain evidence="3 4">DSM 8598</strain>
    </source>
</reference>
<accession>A0A852WV98</accession>
<keyword evidence="4" id="KW-1185">Reference proteome</keyword>
<organism evidence="3 4">
    <name type="scientific">Agromyces hippuratus</name>
    <dbReference type="NCBI Taxonomy" id="286438"/>
    <lineage>
        <taxon>Bacteria</taxon>
        <taxon>Bacillati</taxon>
        <taxon>Actinomycetota</taxon>
        <taxon>Actinomycetes</taxon>
        <taxon>Micrococcales</taxon>
        <taxon>Microbacteriaceae</taxon>
        <taxon>Agromyces</taxon>
    </lineage>
</organism>